<evidence type="ECO:0000313" key="2">
    <source>
        <dbReference type="EMBL" id="EGC81641.1"/>
    </source>
</evidence>
<accession>F0GWW9</accession>
<keyword evidence="1" id="KW-1133">Transmembrane helix</keyword>
<feature type="transmembrane region" description="Helical" evidence="1">
    <location>
        <begin position="170"/>
        <end position="190"/>
    </location>
</feature>
<keyword evidence="1" id="KW-0812">Transmembrane</keyword>
<keyword evidence="3" id="KW-1185">Reference proteome</keyword>
<dbReference type="Proteomes" id="UP000005286">
    <property type="component" value="Unassembled WGS sequence"/>
</dbReference>
<comment type="caution">
    <text evidence="2">The sequence shown here is derived from an EMBL/GenBank/DDBJ whole genome shotgun (WGS) entry which is preliminary data.</text>
</comment>
<keyword evidence="1" id="KW-0472">Membrane</keyword>
<feature type="transmembrane region" description="Helical" evidence="1">
    <location>
        <begin position="196"/>
        <end position="220"/>
    </location>
</feature>
<dbReference type="eggNOG" id="COG3817">
    <property type="taxonomic scope" value="Bacteria"/>
</dbReference>
<feature type="transmembrane region" description="Helical" evidence="1">
    <location>
        <begin position="251"/>
        <end position="274"/>
    </location>
</feature>
<dbReference type="InterPro" id="IPR009323">
    <property type="entry name" value="DUF979"/>
</dbReference>
<feature type="transmembrane region" description="Helical" evidence="1">
    <location>
        <begin position="132"/>
        <end position="149"/>
    </location>
</feature>
<reference evidence="2 3" key="1">
    <citation type="submission" date="2011-01" db="EMBL/GenBank/DDBJ databases">
        <authorList>
            <person name="Durkin A.S."/>
            <person name="Madupu R."/>
            <person name="Torralba M."/>
            <person name="Gillis M."/>
            <person name="Methe B."/>
            <person name="Sutton G."/>
            <person name="Nelson K.E."/>
        </authorList>
    </citation>
    <scope>NUCLEOTIDE SEQUENCE [LARGE SCALE GENOMIC DNA]</scope>
    <source>
        <strain evidence="2 3">ACS-065-V-Col13</strain>
    </source>
</reference>
<evidence type="ECO:0000256" key="1">
    <source>
        <dbReference type="SAM" id="Phobius"/>
    </source>
</evidence>
<feature type="transmembrane region" description="Helical" evidence="1">
    <location>
        <begin position="12"/>
        <end position="32"/>
    </location>
</feature>
<feature type="transmembrane region" description="Helical" evidence="1">
    <location>
        <begin position="295"/>
        <end position="313"/>
    </location>
</feature>
<dbReference type="STRING" id="879305.HMPREF9290_0618"/>
<feature type="transmembrane region" description="Helical" evidence="1">
    <location>
        <begin position="227"/>
        <end position="245"/>
    </location>
</feature>
<gene>
    <name evidence="2" type="ORF">HMPREF9290_0618</name>
</gene>
<dbReference type="Pfam" id="PF06166">
    <property type="entry name" value="DUF979"/>
    <property type="match status" value="1"/>
</dbReference>
<feature type="transmembrane region" description="Helical" evidence="1">
    <location>
        <begin position="44"/>
        <end position="60"/>
    </location>
</feature>
<organism evidence="2 3">
    <name type="scientific">Anaerococcus prevotii ACS-065-V-Col13</name>
    <dbReference type="NCBI Taxonomy" id="879305"/>
    <lineage>
        <taxon>Bacteria</taxon>
        <taxon>Bacillati</taxon>
        <taxon>Bacillota</taxon>
        <taxon>Tissierellia</taxon>
        <taxon>Tissierellales</taxon>
        <taxon>Peptoniphilaceae</taxon>
        <taxon>Anaerococcus</taxon>
    </lineage>
</organism>
<dbReference type="RefSeq" id="WP_004835214.1">
    <property type="nucleotide sequence ID" value="NZ_AEXM01000028.1"/>
</dbReference>
<evidence type="ECO:0000313" key="3">
    <source>
        <dbReference type="Proteomes" id="UP000005286"/>
    </source>
</evidence>
<name>F0GWW9_9FIRM</name>
<protein>
    <submittedName>
        <fullName evidence="2">Putative membrane protein</fullName>
    </submittedName>
</protein>
<sequence length="314" mass="33290">MSKIFSSPAEFFPVFLEFIFVIIGLQFFYTAYRASKDPSSEKKLTTVVFWVILGVLFALGKVIPSQISGILVVIIALISLVNGIEIKGSKEVSEDQQIASSKKLGAKVFLPVIIMAVLAIVIAKIIPESSSSVLGLTAIIAICFAMIMTKSSFKDMLDSSDRMVQQVGAVAILPQLLAALGAIFSAAGVGDVIAKIIGGIIPTVNPWTGAIAYVLGMVIFTMIMGNAFAAFTVITAGIGVPFVLAQGANPAIAAALAMTSGYCGTLLTPMAGNFNLLPVALLEMNDKNKIIKEQALLSIVLIVVHILLMRFWAF</sequence>
<feature type="transmembrane region" description="Helical" evidence="1">
    <location>
        <begin position="66"/>
        <end position="84"/>
    </location>
</feature>
<dbReference type="PATRIC" id="fig|879305.3.peg.1307"/>
<feature type="transmembrane region" description="Helical" evidence="1">
    <location>
        <begin position="104"/>
        <end position="126"/>
    </location>
</feature>
<dbReference type="AlphaFoldDB" id="F0GWW9"/>
<dbReference type="EMBL" id="AEXM01000028">
    <property type="protein sequence ID" value="EGC81641.1"/>
    <property type="molecule type" value="Genomic_DNA"/>
</dbReference>
<proteinExistence type="predicted"/>